<keyword evidence="10 13" id="KW-0472">Membrane</keyword>
<evidence type="ECO:0000256" key="12">
    <source>
        <dbReference type="SAM" id="Coils"/>
    </source>
</evidence>
<dbReference type="InterPro" id="IPR036890">
    <property type="entry name" value="HATPase_C_sf"/>
</dbReference>
<dbReference type="Gene3D" id="3.30.565.10">
    <property type="entry name" value="Histidine kinase-like ATPase, C-terminal domain"/>
    <property type="match status" value="1"/>
</dbReference>
<evidence type="ECO:0000256" key="5">
    <source>
        <dbReference type="ARBA" id="ARBA00022553"/>
    </source>
</evidence>
<dbReference type="PANTHER" id="PTHR43047">
    <property type="entry name" value="TWO-COMPONENT HISTIDINE PROTEIN KINASE"/>
    <property type="match status" value="1"/>
</dbReference>
<feature type="coiled-coil region" evidence="12">
    <location>
        <begin position="736"/>
        <end position="791"/>
    </location>
</feature>
<dbReference type="EMBL" id="AP027271">
    <property type="protein sequence ID" value="BDX02252.1"/>
    <property type="molecule type" value="Genomic_DNA"/>
</dbReference>
<dbReference type="SMART" id="SM00448">
    <property type="entry name" value="REC"/>
    <property type="match status" value="1"/>
</dbReference>
<dbReference type="PROSITE" id="PS50110">
    <property type="entry name" value="RESPONSE_REGULATORY"/>
    <property type="match status" value="1"/>
</dbReference>
<dbReference type="PRINTS" id="PR00344">
    <property type="entry name" value="BCTRLSENSOR"/>
</dbReference>
<evidence type="ECO:0000259" key="14">
    <source>
        <dbReference type="PROSITE" id="PS50109"/>
    </source>
</evidence>
<dbReference type="CDD" id="cd10322">
    <property type="entry name" value="SLC5sbd"/>
    <property type="match status" value="1"/>
</dbReference>
<dbReference type="CDD" id="cd00075">
    <property type="entry name" value="HATPase"/>
    <property type="match status" value="1"/>
</dbReference>
<keyword evidence="17" id="KW-1185">Reference proteome</keyword>
<dbReference type="SUPFAM" id="SSF52172">
    <property type="entry name" value="CheY-like"/>
    <property type="match status" value="1"/>
</dbReference>
<feature type="transmembrane region" description="Helical" evidence="13">
    <location>
        <begin position="113"/>
        <end position="132"/>
    </location>
</feature>
<dbReference type="InterPro" id="IPR003661">
    <property type="entry name" value="HisK_dim/P_dom"/>
</dbReference>
<proteinExistence type="inferred from homology"/>
<dbReference type="Gene3D" id="3.40.50.2300">
    <property type="match status" value="1"/>
</dbReference>
<dbReference type="SUPFAM" id="SSF55785">
    <property type="entry name" value="PYP-like sensor domain (PAS domain)"/>
    <property type="match status" value="1"/>
</dbReference>
<feature type="domain" description="Response regulatory" evidence="15">
    <location>
        <begin position="1032"/>
        <end position="1145"/>
    </location>
</feature>
<organism evidence="16 17">
    <name type="scientific">Marinomonas pontica</name>
    <dbReference type="NCBI Taxonomy" id="264739"/>
    <lineage>
        <taxon>Bacteria</taxon>
        <taxon>Pseudomonadati</taxon>
        <taxon>Pseudomonadota</taxon>
        <taxon>Gammaproteobacteria</taxon>
        <taxon>Oceanospirillales</taxon>
        <taxon>Oceanospirillaceae</taxon>
        <taxon>Marinomonas</taxon>
    </lineage>
</organism>
<evidence type="ECO:0000256" key="7">
    <source>
        <dbReference type="ARBA" id="ARBA00022692"/>
    </source>
</evidence>
<dbReference type="CDD" id="cd00156">
    <property type="entry name" value="REC"/>
    <property type="match status" value="1"/>
</dbReference>
<evidence type="ECO:0000256" key="3">
    <source>
        <dbReference type="ARBA" id="ARBA00006434"/>
    </source>
</evidence>
<feature type="modified residue" description="4-aspartylphosphate" evidence="11">
    <location>
        <position position="1079"/>
    </location>
</feature>
<dbReference type="SUPFAM" id="SSF47384">
    <property type="entry name" value="Homodimeric domain of signal transducing histidine kinase"/>
    <property type="match status" value="1"/>
</dbReference>
<dbReference type="Gene3D" id="1.20.1730.10">
    <property type="entry name" value="Sodium/glucose cotransporter"/>
    <property type="match status" value="1"/>
</dbReference>
<evidence type="ECO:0000256" key="6">
    <source>
        <dbReference type="ARBA" id="ARBA00022679"/>
    </source>
</evidence>
<dbReference type="InterPro" id="IPR038377">
    <property type="entry name" value="Na/Glc_symporter_sf"/>
</dbReference>
<dbReference type="Gene3D" id="1.10.287.130">
    <property type="match status" value="1"/>
</dbReference>
<dbReference type="SMART" id="SM00387">
    <property type="entry name" value="HATPase_c"/>
    <property type="match status" value="1"/>
</dbReference>
<feature type="transmembrane region" description="Helical" evidence="13">
    <location>
        <begin position="231"/>
        <end position="252"/>
    </location>
</feature>
<feature type="domain" description="Histidine kinase" evidence="14">
    <location>
        <begin position="798"/>
        <end position="1008"/>
    </location>
</feature>
<dbReference type="InterPro" id="IPR035965">
    <property type="entry name" value="PAS-like_dom_sf"/>
</dbReference>
<protein>
    <recommendedName>
        <fullName evidence="4">histidine kinase</fullName>
        <ecNumber evidence="4">2.7.13.3</ecNumber>
    </recommendedName>
</protein>
<sequence>MTVFWILLAILYVLGLFWIAIWGDKESPTAKKLTRHPLVYSLSLAIYCTAWTFYGSIGEATRSGWSYLPILLGPILLYLFAFPILRKMITVSRKQNITSIADFISSRYGKRPMTAPLVILISMLAVIPYIALQLKAIGSNFALFVNQDESSTGIVVLIATILIGVFAMLFGTRKVEVTEYRSGMMLAIGAESLFKLIAIVAVGLVAILMTQERDITEISQNVDFAVWNPEQFLSFSFLMQTFMSAAAVICLPRQFHVTVVDHQNDRQSNMARLLFPLYLLIFAAIIPPIAIAGQSLFSADINPDTYVIQFALVSDNLPLQILIFLGGMSATTAMIIIATFALSIMISNDVILPLMLARASAQQQALPLYRRRILTIRRLAMIGILVLSFLYYQKLANNESLAGTGVLAFSLVLQLMPAVLGGLYWKRAHAHGVYTGLTLGFLCWVLLMMLPLTGNIDWGIDSAQSRSELISYGAFISLLANVIGYIAGSILSTERLIDRIQATAFVSPTTELEKGFFKPKSKATNGDFFVLLETFLGKQKCQQVLANFEQDYNQTLPNNASPNRLFVDYCERILGGVLGGSSARTIINSILVDKQIKVEEMVTYLDETTQAIQFSQNLLFVSMDNLDQGISVVDKDLRIVAWNKTYLSLYPYPEGMLTVGLPVEELIRFNAERGECGVGDIEELVSKRLEHLRKGTTHRFLRRRASGRVIEMVGNPLPDGGFVTSFTDVTEHIESQQALKEANIDLEKRVEARTEEVQGVNNELMQEIERRNQAEKALISAKAEAEKANASKTEFLALASHDILQPLNAAKLYMGILQSTSLPQDTNQVIGKLSDSLESTEALISTLLEIARLDQGAIHPKLVDCNLQDILAPIIAEFGVIAESKNIRLTTYLRPFRVHSDPIYLRRIIQNFVSNAVKYTQKGRVLLSVRPRDGVVYLQVWDTGVGIPATEQKKIFDDFYRWENTQEPGMGLGLGLVRRMQKQLGLATQIRSIPGKGSCFSIGIPLAQSNQITDIAVTPTTSTQHEKLSHCYVWCIDDEKNNLIAMHTLLTHWQCDCRTFNRFSDALEAEGEAELLLVDYHLDDNKDGVSLIKALRKRAGKTIPAVLITALRDPELVEQCKQQNITYMAKPAKPAKLRALVQHIHQLREEANDDD</sequence>
<dbReference type="InterPro" id="IPR005467">
    <property type="entry name" value="His_kinase_dom"/>
</dbReference>
<feature type="transmembrane region" description="Helical" evidence="13">
    <location>
        <begin position="317"/>
        <end position="346"/>
    </location>
</feature>
<feature type="transmembrane region" description="Helical" evidence="13">
    <location>
        <begin position="152"/>
        <end position="172"/>
    </location>
</feature>
<feature type="transmembrane region" description="Helical" evidence="13">
    <location>
        <begin position="273"/>
        <end position="297"/>
    </location>
</feature>
<evidence type="ECO:0000256" key="11">
    <source>
        <dbReference type="PROSITE-ProRule" id="PRU00169"/>
    </source>
</evidence>
<dbReference type="PANTHER" id="PTHR43047:SF9">
    <property type="entry name" value="HISTIDINE KINASE"/>
    <property type="match status" value="1"/>
</dbReference>
<feature type="transmembrane region" description="Helical" evidence="13">
    <location>
        <begin position="66"/>
        <end position="85"/>
    </location>
</feature>
<dbReference type="Gene3D" id="3.30.450.20">
    <property type="entry name" value="PAS domain"/>
    <property type="match status" value="1"/>
</dbReference>
<dbReference type="Pfam" id="PF00512">
    <property type="entry name" value="HisKA"/>
    <property type="match status" value="1"/>
</dbReference>
<feature type="transmembrane region" description="Helical" evidence="13">
    <location>
        <begin position="432"/>
        <end position="450"/>
    </location>
</feature>
<dbReference type="PROSITE" id="PS50283">
    <property type="entry name" value="NA_SOLUT_SYMP_3"/>
    <property type="match status" value="1"/>
</dbReference>
<dbReference type="SUPFAM" id="SSF55874">
    <property type="entry name" value="ATPase domain of HSP90 chaperone/DNA topoisomerase II/histidine kinase"/>
    <property type="match status" value="1"/>
</dbReference>
<evidence type="ECO:0000256" key="1">
    <source>
        <dbReference type="ARBA" id="ARBA00000085"/>
    </source>
</evidence>
<evidence type="ECO:0000256" key="8">
    <source>
        <dbReference type="ARBA" id="ARBA00022777"/>
    </source>
</evidence>
<dbReference type="Pfam" id="PF02518">
    <property type="entry name" value="HATPase_c"/>
    <property type="match status" value="1"/>
</dbReference>
<dbReference type="CDD" id="cd00082">
    <property type="entry name" value="HisKA"/>
    <property type="match status" value="1"/>
</dbReference>
<evidence type="ECO:0000256" key="2">
    <source>
        <dbReference type="ARBA" id="ARBA00004141"/>
    </source>
</evidence>
<comment type="similarity">
    <text evidence="3">Belongs to the sodium:solute symporter (SSF) (TC 2.A.21) family.</text>
</comment>
<feature type="transmembrane region" description="Helical" evidence="13">
    <location>
        <begin position="6"/>
        <end position="24"/>
    </location>
</feature>
<name>A0ABM8FB02_9GAMM</name>
<dbReference type="RefSeq" id="WP_338265960.1">
    <property type="nucleotide sequence ID" value="NZ_AP027271.1"/>
</dbReference>
<dbReference type="PROSITE" id="PS50109">
    <property type="entry name" value="HIS_KIN"/>
    <property type="match status" value="1"/>
</dbReference>
<reference evidence="16 17" key="1">
    <citation type="submission" date="2023-01" db="EMBL/GenBank/DDBJ databases">
        <title>Complete genome sequence of Marinomonas pontica strain 200518_36.</title>
        <authorList>
            <person name="Ueki S."/>
            <person name="Gajardo G."/>
            <person name="Maruyama F."/>
        </authorList>
    </citation>
    <scope>NUCLEOTIDE SEQUENCE [LARGE SCALE GENOMIC DNA]</scope>
    <source>
        <strain evidence="16 17">200518_36</strain>
    </source>
</reference>
<feature type="transmembrane region" description="Helical" evidence="13">
    <location>
        <begin position="470"/>
        <end position="491"/>
    </location>
</feature>
<evidence type="ECO:0000259" key="15">
    <source>
        <dbReference type="PROSITE" id="PS50110"/>
    </source>
</evidence>
<dbReference type="SMART" id="SM00388">
    <property type="entry name" value="HisKA"/>
    <property type="match status" value="1"/>
</dbReference>
<feature type="transmembrane region" description="Helical" evidence="13">
    <location>
        <begin position="376"/>
        <end position="393"/>
    </location>
</feature>
<accession>A0ABM8FB02</accession>
<dbReference type="Pfam" id="PF12860">
    <property type="entry name" value="PAS_7"/>
    <property type="match status" value="1"/>
</dbReference>
<feature type="transmembrane region" description="Helical" evidence="13">
    <location>
        <begin position="193"/>
        <end position="211"/>
    </location>
</feature>
<keyword evidence="7 13" id="KW-0812">Transmembrane</keyword>
<feature type="transmembrane region" description="Helical" evidence="13">
    <location>
        <begin position="405"/>
        <end position="425"/>
    </location>
</feature>
<evidence type="ECO:0000313" key="16">
    <source>
        <dbReference type="EMBL" id="BDX02252.1"/>
    </source>
</evidence>
<comment type="subcellular location">
    <subcellularLocation>
        <location evidence="2">Membrane</location>
        <topology evidence="2">Multi-pass membrane protein</topology>
    </subcellularLocation>
</comment>
<dbReference type="InterPro" id="IPR004358">
    <property type="entry name" value="Sig_transdc_His_kin-like_C"/>
</dbReference>
<evidence type="ECO:0000256" key="4">
    <source>
        <dbReference type="ARBA" id="ARBA00012438"/>
    </source>
</evidence>
<feature type="transmembrane region" description="Helical" evidence="13">
    <location>
        <begin position="36"/>
        <end position="54"/>
    </location>
</feature>
<keyword evidence="6" id="KW-0808">Transferase</keyword>
<evidence type="ECO:0000256" key="9">
    <source>
        <dbReference type="ARBA" id="ARBA00022989"/>
    </source>
</evidence>
<keyword evidence="8" id="KW-0418">Kinase</keyword>
<evidence type="ECO:0000313" key="17">
    <source>
        <dbReference type="Proteomes" id="UP001307608"/>
    </source>
</evidence>
<dbReference type="Pfam" id="PF00072">
    <property type="entry name" value="Response_reg"/>
    <property type="match status" value="1"/>
</dbReference>
<dbReference type="InterPro" id="IPR036097">
    <property type="entry name" value="HisK_dim/P_sf"/>
</dbReference>
<dbReference type="Proteomes" id="UP001307608">
    <property type="component" value="Chromosome"/>
</dbReference>
<dbReference type="InterPro" id="IPR011006">
    <property type="entry name" value="CheY-like_superfamily"/>
</dbReference>
<evidence type="ECO:0000256" key="10">
    <source>
        <dbReference type="ARBA" id="ARBA00023136"/>
    </source>
</evidence>
<evidence type="ECO:0000256" key="13">
    <source>
        <dbReference type="SAM" id="Phobius"/>
    </source>
</evidence>
<dbReference type="InterPro" id="IPR001789">
    <property type="entry name" value="Sig_transdc_resp-reg_receiver"/>
</dbReference>
<dbReference type="EC" id="2.7.13.3" evidence="4"/>
<gene>
    <name evidence="16" type="ORF">MACH16_10000</name>
</gene>
<keyword evidence="12" id="KW-0175">Coiled coil</keyword>
<comment type="catalytic activity">
    <reaction evidence="1">
        <text>ATP + protein L-histidine = ADP + protein N-phospho-L-histidine.</text>
        <dbReference type="EC" id="2.7.13.3"/>
    </reaction>
</comment>
<dbReference type="InterPro" id="IPR001734">
    <property type="entry name" value="Na/solute_symporter"/>
</dbReference>
<keyword evidence="9 13" id="KW-1133">Transmembrane helix</keyword>
<dbReference type="InterPro" id="IPR003594">
    <property type="entry name" value="HATPase_dom"/>
</dbReference>
<keyword evidence="5 11" id="KW-0597">Phosphoprotein</keyword>